<evidence type="ECO:0000256" key="1">
    <source>
        <dbReference type="SAM" id="Phobius"/>
    </source>
</evidence>
<gene>
    <name evidence="2" type="ordered locus">Astex_0077</name>
</gene>
<keyword evidence="1" id="KW-0812">Transmembrane</keyword>
<evidence type="ECO:0000313" key="2">
    <source>
        <dbReference type="EMBL" id="ADU11779.1"/>
    </source>
</evidence>
<dbReference type="STRING" id="573065.Astex_0077"/>
<dbReference type="RefSeq" id="WP_013477613.1">
    <property type="nucleotide sequence ID" value="NC_014816.1"/>
</dbReference>
<feature type="transmembrane region" description="Helical" evidence="1">
    <location>
        <begin position="7"/>
        <end position="28"/>
    </location>
</feature>
<keyword evidence="1" id="KW-0472">Membrane</keyword>
<dbReference type="KEGG" id="aex:Astex_0077"/>
<reference evidence="3" key="1">
    <citation type="submission" date="2010-12" db="EMBL/GenBank/DDBJ databases">
        <title>Complete sequence of chromosome 1 of Asticcacaulis excentricus CB 48.</title>
        <authorList>
            <consortium name="US DOE Joint Genome Institute"/>
            <person name="Lucas S."/>
            <person name="Copeland A."/>
            <person name="Lapidus A."/>
            <person name="Cheng J.-F."/>
            <person name="Bruce D."/>
            <person name="Goodwin L."/>
            <person name="Pitluck S."/>
            <person name="Teshima H."/>
            <person name="Davenport K."/>
            <person name="Detter J.C."/>
            <person name="Han C."/>
            <person name="Tapia R."/>
            <person name="Land M."/>
            <person name="Hauser L."/>
            <person name="Jeffries C."/>
            <person name="Kyrpides N."/>
            <person name="Ivanova N."/>
            <person name="Ovchinnikova G."/>
            <person name="Brun Y.V."/>
            <person name="Woyke T."/>
        </authorList>
    </citation>
    <scope>NUCLEOTIDE SEQUENCE [LARGE SCALE GENOMIC DNA]</scope>
    <source>
        <strain evidence="3">ATCC 15261 / DSM 4724 / KCTC 12464 / NCIMB 9791 / VKM B-1370 / CB 48</strain>
    </source>
</reference>
<sequence>MTRKHILYAIMFLIGAAVLGSVGYWLYWDNFVRWQPVTITQKQKDIQELLDASGYAASGKEGPEIWVITYRNCATCKVWEDQELPKFEAIAADIRMVPFAPMDVEGKVTTTASERSTIAEIWLNRSYPLYKQWRAANEETWQPGFRAADGDLARSAVVQASRDFIAKLEPLLGDNGVPIRYPLIIWRDGTQHIRVCACSDERMYHYVRDDLHAPSKLEGAQAPALKIEAQATAAAETVASDSASATGNYGPDSR</sequence>
<dbReference type="eggNOG" id="ENOG50331D5">
    <property type="taxonomic scope" value="Bacteria"/>
</dbReference>
<dbReference type="OrthoDB" id="7170798at2"/>
<name>E8RNE8_ASTEC</name>
<proteinExistence type="predicted"/>
<accession>E8RNE8</accession>
<evidence type="ECO:0008006" key="4">
    <source>
        <dbReference type="Google" id="ProtNLM"/>
    </source>
</evidence>
<dbReference type="EMBL" id="CP002395">
    <property type="protein sequence ID" value="ADU11779.1"/>
    <property type="molecule type" value="Genomic_DNA"/>
</dbReference>
<protein>
    <recommendedName>
        <fullName evidence="4">Thioredoxin-like fold domain-containing protein</fullName>
    </recommendedName>
</protein>
<dbReference type="Proteomes" id="UP000001492">
    <property type="component" value="Chromosome 1"/>
</dbReference>
<organism evidence="2 3">
    <name type="scientific">Asticcacaulis excentricus (strain ATCC 15261 / DSM 4724 / KCTC 12464 / NCIMB 9791 / VKM B-1370 / CB 48)</name>
    <dbReference type="NCBI Taxonomy" id="573065"/>
    <lineage>
        <taxon>Bacteria</taxon>
        <taxon>Pseudomonadati</taxon>
        <taxon>Pseudomonadota</taxon>
        <taxon>Alphaproteobacteria</taxon>
        <taxon>Caulobacterales</taxon>
        <taxon>Caulobacteraceae</taxon>
        <taxon>Asticcacaulis</taxon>
    </lineage>
</organism>
<dbReference type="HOGENOM" id="CLU_080354_0_0_5"/>
<keyword evidence="3" id="KW-1185">Reference proteome</keyword>
<dbReference type="AlphaFoldDB" id="E8RNE8"/>
<keyword evidence="1" id="KW-1133">Transmembrane helix</keyword>
<evidence type="ECO:0000313" key="3">
    <source>
        <dbReference type="Proteomes" id="UP000001492"/>
    </source>
</evidence>